<sequence length="102" mass="10935">APTSFGAGEKAAPDYILARVGLRIDDEINGGFLVGATGAVDRTVGLLLIAANRPSMQPSRVTRDDKAVAVCLARALRLLAFFGNKWGGWCKVPPNREVFECF</sequence>
<evidence type="ECO:0000313" key="2">
    <source>
        <dbReference type="WBParaSite" id="nRc.2.0.1.t02505-RA"/>
    </source>
</evidence>
<accession>A0A915HLZ5</accession>
<evidence type="ECO:0000313" key="1">
    <source>
        <dbReference type="Proteomes" id="UP000887565"/>
    </source>
</evidence>
<dbReference type="WBParaSite" id="nRc.2.0.1.t02505-RA">
    <property type="protein sequence ID" value="nRc.2.0.1.t02505-RA"/>
    <property type="gene ID" value="nRc.2.0.1.g02505"/>
</dbReference>
<dbReference type="AlphaFoldDB" id="A0A915HLZ5"/>
<organism evidence="1 2">
    <name type="scientific">Romanomermis culicivorax</name>
    <name type="common">Nematode worm</name>
    <dbReference type="NCBI Taxonomy" id="13658"/>
    <lineage>
        <taxon>Eukaryota</taxon>
        <taxon>Metazoa</taxon>
        <taxon>Ecdysozoa</taxon>
        <taxon>Nematoda</taxon>
        <taxon>Enoplea</taxon>
        <taxon>Dorylaimia</taxon>
        <taxon>Mermithida</taxon>
        <taxon>Mermithoidea</taxon>
        <taxon>Mermithidae</taxon>
        <taxon>Romanomermis</taxon>
    </lineage>
</organism>
<protein>
    <submittedName>
        <fullName evidence="2">Uncharacterized protein</fullName>
    </submittedName>
</protein>
<keyword evidence="1" id="KW-1185">Reference proteome</keyword>
<name>A0A915HLZ5_ROMCU</name>
<reference evidence="2" key="1">
    <citation type="submission" date="2022-11" db="UniProtKB">
        <authorList>
            <consortium name="WormBaseParasite"/>
        </authorList>
    </citation>
    <scope>IDENTIFICATION</scope>
</reference>
<proteinExistence type="predicted"/>
<dbReference type="Proteomes" id="UP000887565">
    <property type="component" value="Unplaced"/>
</dbReference>